<dbReference type="GO" id="GO:0016020">
    <property type="term" value="C:membrane"/>
    <property type="evidence" value="ECO:0007669"/>
    <property type="project" value="UniProtKB-SubCell"/>
</dbReference>
<name>A0AAW6U5M8_9BACT</name>
<dbReference type="InterPro" id="IPR015876">
    <property type="entry name" value="Acyl-CoA_DS"/>
</dbReference>
<keyword evidence="4 12" id="KW-0812">Transmembrane</keyword>
<dbReference type="CDD" id="cd03505">
    <property type="entry name" value="Delta9-FADS-like"/>
    <property type="match status" value="1"/>
</dbReference>
<keyword evidence="11" id="KW-0275">Fatty acid biosynthesis</keyword>
<dbReference type="EC" id="1.14.19.-" evidence="14"/>
<feature type="transmembrane region" description="Helical" evidence="12">
    <location>
        <begin position="272"/>
        <end position="292"/>
    </location>
</feature>
<dbReference type="EMBL" id="JASCXX010000030">
    <property type="protein sequence ID" value="MDI6451219.1"/>
    <property type="molecule type" value="Genomic_DNA"/>
</dbReference>
<evidence type="ECO:0000256" key="11">
    <source>
        <dbReference type="ARBA" id="ARBA00023160"/>
    </source>
</evidence>
<dbReference type="GO" id="GO:0006633">
    <property type="term" value="P:fatty acid biosynthetic process"/>
    <property type="evidence" value="ECO:0007669"/>
    <property type="project" value="UniProtKB-KW"/>
</dbReference>
<evidence type="ECO:0000259" key="13">
    <source>
        <dbReference type="Pfam" id="PF00487"/>
    </source>
</evidence>
<dbReference type="AlphaFoldDB" id="A0AAW6U5M8"/>
<accession>A0AAW6U5M8</accession>
<dbReference type="Proteomes" id="UP001431776">
    <property type="component" value="Unassembled WGS sequence"/>
</dbReference>
<evidence type="ECO:0000256" key="5">
    <source>
        <dbReference type="ARBA" id="ARBA00022832"/>
    </source>
</evidence>
<evidence type="ECO:0000256" key="4">
    <source>
        <dbReference type="ARBA" id="ARBA00022692"/>
    </source>
</evidence>
<keyword evidence="7 14" id="KW-0560">Oxidoreductase</keyword>
<reference evidence="14" key="1">
    <citation type="submission" date="2023-05" db="EMBL/GenBank/DDBJ databases">
        <title>Anaerotaeda fermentans gen. nov., sp. nov., a novel anaerobic planctomycete of the new family within the order Sedimentisphaerales isolated from Taman Peninsula, Russia.</title>
        <authorList>
            <person name="Khomyakova M.A."/>
            <person name="Merkel A.Y."/>
            <person name="Slobodkin A.I."/>
        </authorList>
    </citation>
    <scope>NUCLEOTIDE SEQUENCE</scope>
    <source>
        <strain evidence="14">M17dextr</strain>
    </source>
</reference>
<keyword evidence="5" id="KW-0276">Fatty acid metabolism</keyword>
<evidence type="ECO:0000256" key="2">
    <source>
        <dbReference type="ARBA" id="ARBA00008749"/>
    </source>
</evidence>
<evidence type="ECO:0000256" key="12">
    <source>
        <dbReference type="SAM" id="Phobius"/>
    </source>
</evidence>
<evidence type="ECO:0000256" key="7">
    <source>
        <dbReference type="ARBA" id="ARBA00023002"/>
    </source>
</evidence>
<evidence type="ECO:0000313" key="15">
    <source>
        <dbReference type="Proteomes" id="UP001431776"/>
    </source>
</evidence>
<keyword evidence="3" id="KW-0444">Lipid biosynthesis</keyword>
<keyword evidence="10 12" id="KW-0472">Membrane</keyword>
<comment type="subcellular location">
    <subcellularLocation>
        <location evidence="1">Membrane</location>
        <topology evidence="1">Multi-pass membrane protein</topology>
    </subcellularLocation>
</comment>
<dbReference type="Pfam" id="PF00487">
    <property type="entry name" value="FA_desaturase"/>
    <property type="match status" value="1"/>
</dbReference>
<organism evidence="14 15">
    <name type="scientific">Anaerobaca lacustris</name>
    <dbReference type="NCBI Taxonomy" id="3044600"/>
    <lineage>
        <taxon>Bacteria</taxon>
        <taxon>Pseudomonadati</taxon>
        <taxon>Planctomycetota</taxon>
        <taxon>Phycisphaerae</taxon>
        <taxon>Sedimentisphaerales</taxon>
        <taxon>Anaerobacaceae</taxon>
        <taxon>Anaerobaca</taxon>
    </lineage>
</organism>
<keyword evidence="8" id="KW-0408">Iron</keyword>
<keyword evidence="9" id="KW-0443">Lipid metabolism</keyword>
<proteinExistence type="inferred from homology"/>
<gene>
    <name evidence="14" type="ORF">QJ522_19310</name>
</gene>
<keyword evidence="15" id="KW-1185">Reference proteome</keyword>
<comment type="caution">
    <text evidence="14">The sequence shown here is derived from an EMBL/GenBank/DDBJ whole genome shotgun (WGS) entry which is preliminary data.</text>
</comment>
<protein>
    <submittedName>
        <fullName evidence="14">Acyl-CoA desaturase</fullName>
        <ecNumber evidence="14">1.14.19.-</ecNumber>
    </submittedName>
</protein>
<dbReference type="RefSeq" id="WP_349246627.1">
    <property type="nucleotide sequence ID" value="NZ_JASCXX010000030.1"/>
</dbReference>
<feature type="transmembrane region" description="Helical" evidence="12">
    <location>
        <begin position="51"/>
        <end position="70"/>
    </location>
</feature>
<dbReference type="GO" id="GO:0016717">
    <property type="term" value="F:oxidoreductase activity, acting on paired donors, with oxidation of a pair of donors resulting in the reduction of molecular oxygen to two molecules of water"/>
    <property type="evidence" value="ECO:0007669"/>
    <property type="project" value="InterPro"/>
</dbReference>
<sequence length="310" mass="35724">MSVLRWFDDEAGLDQLAKRDPNRVDWVRVVPFLALHAVCFAVIWVGWSPVAVGTAVGLYAVRMLAITGVYHRYFSHRSYRTSRFWQFLGAVIAATSAQRGPIWWAGHHRHHHRYADQPEDIHSPVQRGFLWSHLLWILTPRYFAANKAMVKEWTKYPELVWLNRYSIVPPLALLALLLGTGEILRVYVPSAGTSGVQMGVWGFCISTVVLFHATATINSLDHLIGRRRYNTPDHSRNNWVLALITFGEGWHNNHHHYPISARQGFYWWEIDMTYYVLVLLSWLGIVHDLTLVPPRKRDSNRIDDLASVPA</sequence>
<feature type="domain" description="Fatty acid desaturase" evidence="13">
    <location>
        <begin position="47"/>
        <end position="274"/>
    </location>
</feature>
<feature type="transmembrane region" description="Helical" evidence="12">
    <location>
        <begin position="200"/>
        <end position="220"/>
    </location>
</feature>
<evidence type="ECO:0000256" key="10">
    <source>
        <dbReference type="ARBA" id="ARBA00023136"/>
    </source>
</evidence>
<dbReference type="PANTHER" id="PTHR11351">
    <property type="entry name" value="ACYL-COA DESATURASE"/>
    <property type="match status" value="1"/>
</dbReference>
<evidence type="ECO:0000256" key="1">
    <source>
        <dbReference type="ARBA" id="ARBA00004141"/>
    </source>
</evidence>
<evidence type="ECO:0000256" key="8">
    <source>
        <dbReference type="ARBA" id="ARBA00023004"/>
    </source>
</evidence>
<comment type="similarity">
    <text evidence="2">Belongs to the fatty acid desaturase type 2 family.</text>
</comment>
<evidence type="ECO:0000313" key="14">
    <source>
        <dbReference type="EMBL" id="MDI6451219.1"/>
    </source>
</evidence>
<evidence type="ECO:0000256" key="6">
    <source>
        <dbReference type="ARBA" id="ARBA00022989"/>
    </source>
</evidence>
<feature type="transmembrane region" description="Helical" evidence="12">
    <location>
        <begin position="26"/>
        <end position="45"/>
    </location>
</feature>
<feature type="transmembrane region" description="Helical" evidence="12">
    <location>
        <begin position="165"/>
        <end position="188"/>
    </location>
</feature>
<evidence type="ECO:0000256" key="3">
    <source>
        <dbReference type="ARBA" id="ARBA00022516"/>
    </source>
</evidence>
<keyword evidence="6 12" id="KW-1133">Transmembrane helix</keyword>
<dbReference type="PANTHER" id="PTHR11351:SF31">
    <property type="entry name" value="DESATURASE 1, ISOFORM A-RELATED"/>
    <property type="match status" value="1"/>
</dbReference>
<dbReference type="InterPro" id="IPR005804">
    <property type="entry name" value="FA_desaturase_dom"/>
</dbReference>
<evidence type="ECO:0000256" key="9">
    <source>
        <dbReference type="ARBA" id="ARBA00023098"/>
    </source>
</evidence>